<evidence type="ECO:0008006" key="3">
    <source>
        <dbReference type="Google" id="ProtNLM"/>
    </source>
</evidence>
<protein>
    <recommendedName>
        <fullName evidence="3">DUF2171 domain-containing protein</fullName>
    </recommendedName>
</protein>
<reference evidence="1" key="1">
    <citation type="journal article" date="2014" name="Int. J. Syst. Evol. Microbiol.">
        <title>Complete genome sequence of Corynebacterium casei LMG S-19264T (=DSM 44701T), isolated from a smear-ripened cheese.</title>
        <authorList>
            <consortium name="US DOE Joint Genome Institute (JGI-PGF)"/>
            <person name="Walter F."/>
            <person name="Albersmeier A."/>
            <person name="Kalinowski J."/>
            <person name="Ruckert C."/>
        </authorList>
    </citation>
    <scope>NUCLEOTIDE SEQUENCE</scope>
    <source>
        <strain evidence="1">JCM 31311</strain>
    </source>
</reference>
<dbReference type="AlphaFoldDB" id="A0A918FH41"/>
<evidence type="ECO:0000313" key="1">
    <source>
        <dbReference type="EMBL" id="GGR37229.1"/>
    </source>
</evidence>
<dbReference type="EMBL" id="BMQL01000078">
    <property type="protein sequence ID" value="GGR37229.1"/>
    <property type="molecule type" value="Genomic_DNA"/>
</dbReference>
<reference evidence="1" key="2">
    <citation type="submission" date="2020-09" db="EMBL/GenBank/DDBJ databases">
        <authorList>
            <person name="Sun Q."/>
            <person name="Ohkuma M."/>
        </authorList>
    </citation>
    <scope>NUCLEOTIDE SEQUENCE</scope>
    <source>
        <strain evidence="1">JCM 31311</strain>
    </source>
</reference>
<gene>
    <name evidence="1" type="ORF">GCM10008957_53430</name>
</gene>
<dbReference type="RefSeq" id="WP_189093585.1">
    <property type="nucleotide sequence ID" value="NZ_BMQL01000078.1"/>
</dbReference>
<dbReference type="InterPro" id="IPR018684">
    <property type="entry name" value="DUF2171"/>
</dbReference>
<dbReference type="Proteomes" id="UP000603865">
    <property type="component" value="Unassembled WGS sequence"/>
</dbReference>
<proteinExistence type="predicted"/>
<accession>A0A918FH41</accession>
<dbReference type="Pfam" id="PF09939">
    <property type="entry name" value="DUF2171"/>
    <property type="match status" value="1"/>
</dbReference>
<name>A0A918FH41_9DEIO</name>
<sequence>MTMQTQIKAHMPVICADGHNHGEVEAVEGQYIKVTKDDSGTQHWLPLSAVDHVDEHVHLNLTHEQVHQQWLDKDPRSA</sequence>
<comment type="caution">
    <text evidence="1">The sequence shown here is derived from an EMBL/GenBank/DDBJ whole genome shotgun (WGS) entry which is preliminary data.</text>
</comment>
<evidence type="ECO:0000313" key="2">
    <source>
        <dbReference type="Proteomes" id="UP000603865"/>
    </source>
</evidence>
<organism evidence="1 2">
    <name type="scientific">Deinococcus ruber</name>
    <dbReference type="NCBI Taxonomy" id="1848197"/>
    <lineage>
        <taxon>Bacteria</taxon>
        <taxon>Thermotogati</taxon>
        <taxon>Deinococcota</taxon>
        <taxon>Deinococci</taxon>
        <taxon>Deinococcales</taxon>
        <taxon>Deinococcaceae</taxon>
        <taxon>Deinococcus</taxon>
    </lineage>
</organism>
<keyword evidence="2" id="KW-1185">Reference proteome</keyword>